<reference evidence="2 3" key="1">
    <citation type="submission" date="2019-05" db="EMBL/GenBank/DDBJ databases">
        <title>Draft genome sequence of Actinomadura geliboluensis A8036.</title>
        <authorList>
            <person name="Saricaoglu S."/>
            <person name="Isik K."/>
        </authorList>
    </citation>
    <scope>NUCLEOTIDE SEQUENCE [LARGE SCALE GENOMIC DNA]</scope>
    <source>
        <strain evidence="2 3">A8036</strain>
    </source>
</reference>
<evidence type="ECO:0000313" key="3">
    <source>
        <dbReference type="Proteomes" id="UP000305238"/>
    </source>
</evidence>
<evidence type="ECO:0000256" key="1">
    <source>
        <dbReference type="SAM" id="SignalP"/>
    </source>
</evidence>
<comment type="caution">
    <text evidence="2">The sequence shown here is derived from an EMBL/GenBank/DDBJ whole genome shotgun (WGS) entry which is preliminary data.</text>
</comment>
<proteinExistence type="predicted"/>
<organism evidence="2 3">
    <name type="scientific">Actinomadura geliboluensis</name>
    <dbReference type="NCBI Taxonomy" id="882440"/>
    <lineage>
        <taxon>Bacteria</taxon>
        <taxon>Bacillati</taxon>
        <taxon>Actinomycetota</taxon>
        <taxon>Actinomycetes</taxon>
        <taxon>Streptosporangiales</taxon>
        <taxon>Thermomonosporaceae</taxon>
        <taxon>Actinomadura</taxon>
    </lineage>
</organism>
<feature type="chain" id="PRO_5024423843" description="Secreted protein" evidence="1">
    <location>
        <begin position="29"/>
        <end position="248"/>
    </location>
</feature>
<evidence type="ECO:0000313" key="2">
    <source>
        <dbReference type="EMBL" id="TMR30578.1"/>
    </source>
</evidence>
<keyword evidence="3" id="KW-1185">Reference proteome</keyword>
<feature type="signal peptide" evidence="1">
    <location>
        <begin position="1"/>
        <end position="28"/>
    </location>
</feature>
<protein>
    <recommendedName>
        <fullName evidence="4">Secreted protein</fullName>
    </recommendedName>
</protein>
<accession>A0A5S4GC43</accession>
<dbReference type="RefSeq" id="WP_138640491.1">
    <property type="nucleotide sequence ID" value="NZ_VCKZ01000336.1"/>
</dbReference>
<evidence type="ECO:0008006" key="4">
    <source>
        <dbReference type="Google" id="ProtNLM"/>
    </source>
</evidence>
<dbReference type="AlphaFoldDB" id="A0A5S4GC43"/>
<keyword evidence="1" id="KW-0732">Signal</keyword>
<dbReference type="OrthoDB" id="3480256at2"/>
<dbReference type="Proteomes" id="UP000305238">
    <property type="component" value="Unassembled WGS sequence"/>
</dbReference>
<name>A0A5S4GC43_9ACTN</name>
<gene>
    <name evidence="2" type="ORF">ETD96_33460</name>
</gene>
<dbReference type="EMBL" id="VCKZ01000336">
    <property type="protein sequence ID" value="TMR30578.1"/>
    <property type="molecule type" value="Genomic_DNA"/>
</dbReference>
<sequence length="248" mass="25489">MRKLARRALTAIAATATTAALTAAPAAADPVTYTIQNGGYLTGSNVGSLVGFGWQTGFTFECYSSVLDGWTQKDMEGNPVVDGTLDGDNVVALGNASFSSPGEPNDLCSGAYGRLQVTPVGLPWKFVATGAGTGSGPGGTTDGQLIDIQLKLHDTLLLCDVTIGGSGAGGSGGYFEAIYTNPSVLTGSDGILDVPFTETPNFTVINISGPTSCPQYYYLGEKVSIAFRYNVRRTSPVPPAAGISPTID</sequence>